<comment type="caution">
    <text evidence="4">The sequence shown here is derived from an EMBL/GenBank/DDBJ whole genome shotgun (WGS) entry which is preliminary data.</text>
</comment>
<accession>A0A3A1U8M3</accession>
<evidence type="ECO:0000256" key="2">
    <source>
        <dbReference type="SAM" id="SignalP"/>
    </source>
</evidence>
<dbReference type="InterPro" id="IPR038507">
    <property type="entry name" value="YcnI-like_sf"/>
</dbReference>
<dbReference type="InterPro" id="IPR012533">
    <property type="entry name" value="YcnI-copper_dom"/>
</dbReference>
<dbReference type="Proteomes" id="UP000265742">
    <property type="component" value="Unassembled WGS sequence"/>
</dbReference>
<organism evidence="4 5">
    <name type="scientific">Amnibacterium setariae</name>
    <dbReference type="NCBI Taxonomy" id="2306585"/>
    <lineage>
        <taxon>Bacteria</taxon>
        <taxon>Bacillati</taxon>
        <taxon>Actinomycetota</taxon>
        <taxon>Actinomycetes</taxon>
        <taxon>Micrococcales</taxon>
        <taxon>Microbacteriaceae</taxon>
        <taxon>Amnibacterium</taxon>
    </lineage>
</organism>
<dbReference type="OrthoDB" id="9810871at2"/>
<keyword evidence="1" id="KW-0812">Transmembrane</keyword>
<feature type="chain" id="PRO_5038334458" evidence="2">
    <location>
        <begin position="36"/>
        <end position="241"/>
    </location>
</feature>
<keyword evidence="5" id="KW-1185">Reference proteome</keyword>
<feature type="signal peptide" evidence="2">
    <location>
        <begin position="1"/>
        <end position="35"/>
    </location>
</feature>
<evidence type="ECO:0000259" key="3">
    <source>
        <dbReference type="Pfam" id="PF07987"/>
    </source>
</evidence>
<evidence type="ECO:0000313" key="5">
    <source>
        <dbReference type="Proteomes" id="UP000265742"/>
    </source>
</evidence>
<evidence type="ECO:0000256" key="1">
    <source>
        <dbReference type="SAM" id="Phobius"/>
    </source>
</evidence>
<dbReference type="RefSeq" id="WP_119480951.1">
    <property type="nucleotide sequence ID" value="NZ_QXTG01000001.1"/>
</dbReference>
<dbReference type="PROSITE" id="PS51318">
    <property type="entry name" value="TAT"/>
    <property type="match status" value="1"/>
</dbReference>
<evidence type="ECO:0000313" key="4">
    <source>
        <dbReference type="EMBL" id="RIX30589.1"/>
    </source>
</evidence>
<proteinExistence type="predicted"/>
<dbReference type="CDD" id="cd08545">
    <property type="entry name" value="YcnI_like"/>
    <property type="match status" value="1"/>
</dbReference>
<keyword evidence="2" id="KW-0732">Signal</keyword>
<sequence>MPRPRTSARRTAVRLVAGLAVAAGAVLVGATAASAHVHVDGEDATRGGYGVLTFRVPTESDTASTTEVTVTMPTRTPIASASVEPVAGWTATVSTARLEKPIETDDGQLTSFVSRIVWKAEAGKGIRPGQFQRFAVSAGPLPDVARLEFPTRQTYSDGSVVDWNQTATGSAEPEHPAPVLQLAAADDEPAPAATEAASASQATGSSTAALAVGIVAVVLAAAALLVGLVGLLRSRRGASGA</sequence>
<feature type="transmembrane region" description="Helical" evidence="1">
    <location>
        <begin position="208"/>
        <end position="232"/>
    </location>
</feature>
<reference evidence="5" key="1">
    <citation type="submission" date="2018-09" db="EMBL/GenBank/DDBJ databases">
        <authorList>
            <person name="Kim I."/>
        </authorList>
    </citation>
    <scope>NUCLEOTIDE SEQUENCE [LARGE SCALE GENOMIC DNA]</scope>
    <source>
        <strain evidence="5">DD4a</strain>
    </source>
</reference>
<dbReference type="InterPro" id="IPR006311">
    <property type="entry name" value="TAT_signal"/>
</dbReference>
<protein>
    <submittedName>
        <fullName evidence="4">DUF1775 domain-containing protein</fullName>
    </submittedName>
</protein>
<gene>
    <name evidence="4" type="ORF">D1781_04000</name>
</gene>
<keyword evidence="1" id="KW-1133">Transmembrane helix</keyword>
<dbReference type="Pfam" id="PF07987">
    <property type="entry name" value="DUF1775"/>
    <property type="match status" value="1"/>
</dbReference>
<dbReference type="EMBL" id="QXTG01000001">
    <property type="protein sequence ID" value="RIX30589.1"/>
    <property type="molecule type" value="Genomic_DNA"/>
</dbReference>
<dbReference type="Gene3D" id="2.60.40.2230">
    <property type="entry name" value="Uncharacterised protein YcnI-like PF07987, DUF1775"/>
    <property type="match status" value="1"/>
</dbReference>
<dbReference type="AlphaFoldDB" id="A0A3A1U8M3"/>
<keyword evidence="1" id="KW-0472">Membrane</keyword>
<feature type="domain" description="YncI copper-binding" evidence="3">
    <location>
        <begin position="36"/>
        <end position="182"/>
    </location>
</feature>
<name>A0A3A1U8M3_9MICO</name>